<evidence type="ECO:0000313" key="2">
    <source>
        <dbReference type="Proteomes" id="UP000003374"/>
    </source>
</evidence>
<dbReference type="HOGENOM" id="CLU_1813787_0_0_6"/>
<dbReference type="STRING" id="314278.NB231_00100"/>
<sequence length="142" mass="15704">MQFLIPRGRGCQAVFVIKSKMIRNPSGSVRDRPVMLQRGKEFVTQEWIGGAGKGIPFGRWDRFERVQNFELHGCARCGIDETLAVAGDYELLWAKLAMDETDNAVGGAARLMLLLRRTDGRNRGTLAVGCLRAGQTAFAAYV</sequence>
<gene>
    <name evidence="1" type="ORF">NB231_00100</name>
</gene>
<comment type="caution">
    <text evidence="1">The sequence shown here is derived from an EMBL/GenBank/DDBJ whole genome shotgun (WGS) entry which is preliminary data.</text>
</comment>
<name>A4BTI3_9GAMM</name>
<keyword evidence="2" id="KW-1185">Reference proteome</keyword>
<protein>
    <submittedName>
        <fullName evidence="1">Uncharacterized protein</fullName>
    </submittedName>
</protein>
<proteinExistence type="predicted"/>
<dbReference type="AlphaFoldDB" id="A4BTI3"/>
<organism evidence="1 2">
    <name type="scientific">Nitrococcus mobilis Nb-231</name>
    <dbReference type="NCBI Taxonomy" id="314278"/>
    <lineage>
        <taxon>Bacteria</taxon>
        <taxon>Pseudomonadati</taxon>
        <taxon>Pseudomonadota</taxon>
        <taxon>Gammaproteobacteria</taxon>
        <taxon>Chromatiales</taxon>
        <taxon>Ectothiorhodospiraceae</taxon>
        <taxon>Nitrococcus</taxon>
    </lineage>
</organism>
<dbReference type="Proteomes" id="UP000003374">
    <property type="component" value="Unassembled WGS sequence"/>
</dbReference>
<reference evidence="1 2" key="1">
    <citation type="submission" date="2006-02" db="EMBL/GenBank/DDBJ databases">
        <authorList>
            <person name="Waterbury J."/>
            <person name="Ferriera S."/>
            <person name="Johnson J."/>
            <person name="Kravitz S."/>
            <person name="Halpern A."/>
            <person name="Remington K."/>
            <person name="Beeson K."/>
            <person name="Tran B."/>
            <person name="Rogers Y.-H."/>
            <person name="Friedman R."/>
            <person name="Venter J.C."/>
        </authorList>
    </citation>
    <scope>NUCLEOTIDE SEQUENCE [LARGE SCALE GENOMIC DNA]</scope>
    <source>
        <strain evidence="1 2">Nb-231</strain>
    </source>
</reference>
<accession>A4BTI3</accession>
<evidence type="ECO:0000313" key="1">
    <source>
        <dbReference type="EMBL" id="EAR20939.1"/>
    </source>
</evidence>
<dbReference type="EMBL" id="AAOF01000014">
    <property type="protein sequence ID" value="EAR20939.1"/>
    <property type="molecule type" value="Genomic_DNA"/>
</dbReference>